<protein>
    <recommendedName>
        <fullName evidence="3">DinB family protein</fullName>
    </recommendedName>
</protein>
<accession>A0A7Y6I9J0</accession>
<evidence type="ECO:0000313" key="2">
    <source>
        <dbReference type="Proteomes" id="UP000586042"/>
    </source>
</evidence>
<proteinExistence type="predicted"/>
<dbReference type="RefSeq" id="WP_175591468.1">
    <property type="nucleotide sequence ID" value="NZ_JABWGN010000008.1"/>
</dbReference>
<dbReference type="Proteomes" id="UP000586042">
    <property type="component" value="Unassembled WGS sequence"/>
</dbReference>
<evidence type="ECO:0000313" key="1">
    <source>
        <dbReference type="EMBL" id="NUW34016.1"/>
    </source>
</evidence>
<dbReference type="EMBL" id="JABWGN010000008">
    <property type="protein sequence ID" value="NUW34016.1"/>
    <property type="molecule type" value="Genomic_DNA"/>
</dbReference>
<evidence type="ECO:0008006" key="3">
    <source>
        <dbReference type="Google" id="ProtNLM"/>
    </source>
</evidence>
<sequence>MTRVYLELGPKKVFACSLEWPGWCRVTKGEEAALDLLMDYVPRYRVIAGRAGLAFEPGDPVVAERVPGDATTDFGAPSIMPELDLEPLDAEEARRQVALLRAAWELFDETVAASPEELRKGPRGGGRDTSRIYDHVVEAERSYARKLDVRHKPYRSREDRDAMRAELTEVLARPWEPPGDTRWVPRYATRRLAWHVIDHLWEIEDRREG</sequence>
<organism evidence="1 2">
    <name type="scientific">Nonomuraea montanisoli</name>
    <dbReference type="NCBI Taxonomy" id="2741721"/>
    <lineage>
        <taxon>Bacteria</taxon>
        <taxon>Bacillati</taxon>
        <taxon>Actinomycetota</taxon>
        <taxon>Actinomycetes</taxon>
        <taxon>Streptosporangiales</taxon>
        <taxon>Streptosporangiaceae</taxon>
        <taxon>Nonomuraea</taxon>
    </lineage>
</organism>
<gene>
    <name evidence="1" type="ORF">HTZ77_21640</name>
</gene>
<dbReference type="AlphaFoldDB" id="A0A7Y6I9J0"/>
<comment type="caution">
    <text evidence="1">The sequence shown here is derived from an EMBL/GenBank/DDBJ whole genome shotgun (WGS) entry which is preliminary data.</text>
</comment>
<keyword evidence="2" id="KW-1185">Reference proteome</keyword>
<reference evidence="1 2" key="1">
    <citation type="submission" date="2020-06" db="EMBL/GenBank/DDBJ databases">
        <title>Nonomuraea sp. SMC257, a novel actinomycete isolated from soil.</title>
        <authorList>
            <person name="Chanama M."/>
        </authorList>
    </citation>
    <scope>NUCLEOTIDE SEQUENCE [LARGE SCALE GENOMIC DNA]</scope>
    <source>
        <strain evidence="1 2">SMC257</strain>
    </source>
</reference>
<name>A0A7Y6I9J0_9ACTN</name>